<proteinExistence type="predicted"/>
<dbReference type="PROSITE" id="PS51459">
    <property type="entry name" value="FIDO"/>
    <property type="match status" value="1"/>
</dbReference>
<dbReference type="GO" id="GO:0005524">
    <property type="term" value="F:ATP binding"/>
    <property type="evidence" value="ECO:0007669"/>
    <property type="project" value="UniProtKB-KW"/>
</dbReference>
<feature type="domain" description="Fido" evidence="3">
    <location>
        <begin position="1"/>
        <end position="153"/>
    </location>
</feature>
<dbReference type="RefSeq" id="WP_062767979.1">
    <property type="nucleotide sequence ID" value="NZ_LPZR01000197.1"/>
</dbReference>
<organism evidence="4 5">
    <name type="scientific">Tistrella mobilis</name>
    <dbReference type="NCBI Taxonomy" id="171437"/>
    <lineage>
        <taxon>Bacteria</taxon>
        <taxon>Pseudomonadati</taxon>
        <taxon>Pseudomonadota</taxon>
        <taxon>Alphaproteobacteria</taxon>
        <taxon>Geminicoccales</taxon>
        <taxon>Geminicoccaceae</taxon>
        <taxon>Tistrella</taxon>
    </lineage>
</organism>
<dbReference type="SUPFAM" id="SSF140931">
    <property type="entry name" value="Fic-like"/>
    <property type="match status" value="1"/>
</dbReference>
<feature type="binding site" evidence="2">
    <location>
        <begin position="126"/>
        <end position="127"/>
    </location>
    <ligand>
        <name>ATP</name>
        <dbReference type="ChEBI" id="CHEBI:30616"/>
    </ligand>
</feature>
<dbReference type="Gene3D" id="1.10.3290.10">
    <property type="entry name" value="Fido-like domain"/>
    <property type="match status" value="1"/>
</dbReference>
<dbReference type="AlphaFoldDB" id="A0A162K4Z5"/>
<accession>A0A162K4Z5</accession>
<dbReference type="InterPro" id="IPR003812">
    <property type="entry name" value="Fido"/>
</dbReference>
<reference evidence="4 5" key="1">
    <citation type="submission" date="2015-12" db="EMBL/GenBank/DDBJ databases">
        <title>Genome sequence of Tistrella mobilis MCCC 1A02139.</title>
        <authorList>
            <person name="Lu L."/>
            <person name="Lai Q."/>
            <person name="Shao Z."/>
            <person name="Qian P."/>
        </authorList>
    </citation>
    <scope>NUCLEOTIDE SEQUENCE [LARGE SCALE GENOMIC DNA]</scope>
    <source>
        <strain evidence="4 5">MCCC 1A02139</strain>
    </source>
</reference>
<evidence type="ECO:0000256" key="1">
    <source>
        <dbReference type="PIRSR" id="PIRSR640198-1"/>
    </source>
</evidence>
<dbReference type="InterPro" id="IPR036597">
    <property type="entry name" value="Fido-like_dom_sf"/>
</dbReference>
<evidence type="ECO:0000256" key="2">
    <source>
        <dbReference type="PIRSR" id="PIRSR640198-2"/>
    </source>
</evidence>
<keyword evidence="2" id="KW-0067">ATP-binding</keyword>
<dbReference type="InterPro" id="IPR036388">
    <property type="entry name" value="WH-like_DNA-bd_sf"/>
</dbReference>
<dbReference type="PANTHER" id="PTHR13504">
    <property type="entry name" value="FIDO DOMAIN-CONTAINING PROTEIN DDB_G0283145"/>
    <property type="match status" value="1"/>
</dbReference>
<name>A0A162K4Z5_9PROT</name>
<sequence>MLQLHRDLMKYSTQPGGSWKAASNGIEEVRADGSRFIRFMPTAPHLTPDAMTDLHRNFAAALAAGVHDPLVLIPLYVLDFLCIHPFADGNGRMSRLLSVLALYHQGYEVVRYISLERLIEATKESYYDTLHRASQGWHENRHDPMPWIDYWLSTLLGACREMESRIGELASDQGAKADIVVMAVDRMLGTFSISDVQAACPSVSRDWIKAVLDQLKKQGRIELVGRGRGARWRKLMPPAPEMGEPLA</sequence>
<evidence type="ECO:0000259" key="3">
    <source>
        <dbReference type="PROSITE" id="PS51459"/>
    </source>
</evidence>
<dbReference type="PANTHER" id="PTHR13504:SF38">
    <property type="entry name" value="FIDO DOMAIN-CONTAINING PROTEIN"/>
    <property type="match status" value="1"/>
</dbReference>
<dbReference type="Gene3D" id="1.10.10.10">
    <property type="entry name" value="Winged helix-like DNA-binding domain superfamily/Winged helix DNA-binding domain"/>
    <property type="match status" value="1"/>
</dbReference>
<protein>
    <recommendedName>
        <fullName evidence="3">Fido domain-containing protein</fullName>
    </recommendedName>
</protein>
<feature type="active site" evidence="1">
    <location>
        <position position="84"/>
    </location>
</feature>
<comment type="caution">
    <text evidence="4">The sequence shown here is derived from an EMBL/GenBank/DDBJ whole genome shotgun (WGS) entry which is preliminary data.</text>
</comment>
<gene>
    <name evidence="4" type="ORF">AUP44_12805</name>
</gene>
<evidence type="ECO:0000313" key="4">
    <source>
        <dbReference type="EMBL" id="KYO50491.1"/>
    </source>
</evidence>
<dbReference type="EMBL" id="LPZR01000197">
    <property type="protein sequence ID" value="KYO50491.1"/>
    <property type="molecule type" value="Genomic_DNA"/>
</dbReference>
<evidence type="ECO:0000313" key="5">
    <source>
        <dbReference type="Proteomes" id="UP000075787"/>
    </source>
</evidence>
<dbReference type="Pfam" id="PF02661">
    <property type="entry name" value="Fic"/>
    <property type="match status" value="1"/>
</dbReference>
<dbReference type="InterPro" id="IPR040198">
    <property type="entry name" value="Fido_containing"/>
</dbReference>
<keyword evidence="2" id="KW-0547">Nucleotide-binding</keyword>
<dbReference type="Proteomes" id="UP000075787">
    <property type="component" value="Unassembled WGS sequence"/>
</dbReference>
<feature type="binding site" evidence="2">
    <location>
        <begin position="88"/>
        <end position="95"/>
    </location>
    <ligand>
        <name>ATP</name>
        <dbReference type="ChEBI" id="CHEBI:30616"/>
    </ligand>
</feature>